<reference evidence="2 3" key="1">
    <citation type="submission" date="2018-10" db="EMBL/GenBank/DDBJ databases">
        <title>Ulvibacterium marinum gen. nov., sp. nov., a novel marine bacterium of the family Flavobacteriaceae, isolated from a culture of the green alga Ulva prolifera.</title>
        <authorList>
            <person name="Zhang Z."/>
        </authorList>
    </citation>
    <scope>NUCLEOTIDE SEQUENCE [LARGE SCALE GENOMIC DNA]</scope>
    <source>
        <strain evidence="2 3">CCMM003</strain>
    </source>
</reference>
<proteinExistence type="predicted"/>
<dbReference type="PROSITE" id="PS51257">
    <property type="entry name" value="PROKAR_LIPOPROTEIN"/>
    <property type="match status" value="1"/>
</dbReference>
<organism evidence="2 3">
    <name type="scientific">Ulvibacterium marinum</name>
    <dbReference type="NCBI Taxonomy" id="2419782"/>
    <lineage>
        <taxon>Bacteria</taxon>
        <taxon>Pseudomonadati</taxon>
        <taxon>Bacteroidota</taxon>
        <taxon>Flavobacteriia</taxon>
        <taxon>Flavobacteriales</taxon>
        <taxon>Flavobacteriaceae</taxon>
        <taxon>Ulvibacterium</taxon>
    </lineage>
</organism>
<dbReference type="AlphaFoldDB" id="A0A3B0CD94"/>
<feature type="domain" description="DUF4296" evidence="1">
    <location>
        <begin position="24"/>
        <end position="106"/>
    </location>
</feature>
<dbReference type="OrthoDB" id="1525222at2"/>
<evidence type="ECO:0000259" key="1">
    <source>
        <dbReference type="Pfam" id="PF14129"/>
    </source>
</evidence>
<dbReference type="InterPro" id="IPR025381">
    <property type="entry name" value="DUF4296"/>
</dbReference>
<keyword evidence="3" id="KW-1185">Reference proteome</keyword>
<dbReference type="EMBL" id="RBCJ01000001">
    <property type="protein sequence ID" value="RKN83200.1"/>
    <property type="molecule type" value="Genomic_DNA"/>
</dbReference>
<dbReference type="Proteomes" id="UP000276603">
    <property type="component" value="Unassembled WGS sequence"/>
</dbReference>
<accession>A0A3B0CD94</accession>
<dbReference type="RefSeq" id="WP_120710407.1">
    <property type="nucleotide sequence ID" value="NZ_CANMKH010000006.1"/>
</dbReference>
<comment type="caution">
    <text evidence="2">The sequence shown here is derived from an EMBL/GenBank/DDBJ whole genome shotgun (WGS) entry which is preliminary data.</text>
</comment>
<evidence type="ECO:0000313" key="2">
    <source>
        <dbReference type="EMBL" id="RKN83200.1"/>
    </source>
</evidence>
<protein>
    <submittedName>
        <fullName evidence="2">DUF4296 domain-containing protein</fullName>
    </submittedName>
</protein>
<gene>
    <name evidence="2" type="ORF">D7Z94_05025</name>
</gene>
<name>A0A3B0CD94_9FLAO</name>
<sequence>MRRIVCFILIVFLASCGEQLMEKPKDLIPKDQMVAILKDLAVINAAKNTNVSILKKHNIEPTEYIFKKYNIDSARFVKSDTYYASLPSEYEAIYKEVEANLEKEKKVLQEANKISDSLKAIEMEKRRALKKKESKKVKDSLP</sequence>
<dbReference type="Pfam" id="PF14129">
    <property type="entry name" value="DUF4296"/>
    <property type="match status" value="1"/>
</dbReference>
<evidence type="ECO:0000313" key="3">
    <source>
        <dbReference type="Proteomes" id="UP000276603"/>
    </source>
</evidence>